<gene>
    <name evidence="1" type="ORF">SAMN02746009_02183</name>
</gene>
<keyword evidence="2" id="KW-1185">Reference proteome</keyword>
<organism evidence="1 2">
    <name type="scientific">Hymenobacter psychrotolerans DSM 18569</name>
    <dbReference type="NCBI Taxonomy" id="1121959"/>
    <lineage>
        <taxon>Bacteria</taxon>
        <taxon>Pseudomonadati</taxon>
        <taxon>Bacteroidota</taxon>
        <taxon>Cytophagia</taxon>
        <taxon>Cytophagales</taxon>
        <taxon>Hymenobacteraceae</taxon>
        <taxon>Hymenobacter</taxon>
    </lineage>
</organism>
<reference evidence="2" key="1">
    <citation type="submission" date="2016-11" db="EMBL/GenBank/DDBJ databases">
        <authorList>
            <person name="Varghese N."/>
            <person name="Submissions S."/>
        </authorList>
    </citation>
    <scope>NUCLEOTIDE SEQUENCE [LARGE SCALE GENOMIC DNA]</scope>
    <source>
        <strain evidence="2">DSM 18569</strain>
    </source>
</reference>
<dbReference type="EMBL" id="FRAS01000010">
    <property type="protein sequence ID" value="SHL13108.1"/>
    <property type="molecule type" value="Genomic_DNA"/>
</dbReference>
<name>A0A1M6Y4L9_9BACT</name>
<protein>
    <submittedName>
        <fullName evidence="1">Uncharacterized protein</fullName>
    </submittedName>
</protein>
<accession>A0A1M6Y4L9</accession>
<evidence type="ECO:0000313" key="1">
    <source>
        <dbReference type="EMBL" id="SHL13108.1"/>
    </source>
</evidence>
<dbReference type="STRING" id="1121959.SAMN02746009_02183"/>
<dbReference type="Proteomes" id="UP000183947">
    <property type="component" value="Unassembled WGS sequence"/>
</dbReference>
<evidence type="ECO:0000313" key="2">
    <source>
        <dbReference type="Proteomes" id="UP000183947"/>
    </source>
</evidence>
<sequence length="110" mass="12518">MPLDLASFLQHTPDAEKTTLQLYTPDGRATYPCQALLIAQTRLQKLYITLETPRRYLAHTRDADTGEVEIDFLRDYTEVEALLEDAGLDGIHDGEQGILYHNLLFLLMNP</sequence>
<dbReference type="RefSeq" id="WP_073284478.1">
    <property type="nucleotide sequence ID" value="NZ_FRAS01000010.1"/>
</dbReference>
<dbReference type="AlphaFoldDB" id="A0A1M6Y4L9"/>
<dbReference type="OrthoDB" id="883448at2"/>
<proteinExistence type="predicted"/>